<dbReference type="SMART" id="SM01270">
    <property type="entry name" value="Longin"/>
    <property type="match status" value="1"/>
</dbReference>
<evidence type="ECO:0000256" key="6">
    <source>
        <dbReference type="ARBA" id="ARBA00023136"/>
    </source>
</evidence>
<dbReference type="EMBL" id="HBGS01040369">
    <property type="protein sequence ID" value="CAD9449406.1"/>
    <property type="molecule type" value="Transcribed_RNA"/>
</dbReference>
<comment type="subcellular location">
    <subcellularLocation>
        <location evidence="7">Endomembrane system</location>
        <topology evidence="7">Single-pass type IV membrane protein</topology>
    </subcellularLocation>
</comment>
<feature type="domain" description="Longin" evidence="10">
    <location>
        <begin position="7"/>
        <end position="112"/>
    </location>
</feature>
<dbReference type="GO" id="GO:0005737">
    <property type="term" value="C:cytoplasm"/>
    <property type="evidence" value="ECO:0007669"/>
    <property type="project" value="UniProtKB-ARBA"/>
</dbReference>
<dbReference type="Pfam" id="PF13774">
    <property type="entry name" value="Longin"/>
    <property type="match status" value="1"/>
</dbReference>
<dbReference type="GO" id="GO:0016020">
    <property type="term" value="C:membrane"/>
    <property type="evidence" value="ECO:0007669"/>
    <property type="project" value="InterPro"/>
</dbReference>
<dbReference type="InterPro" id="IPR011012">
    <property type="entry name" value="Longin-like_dom_sf"/>
</dbReference>
<evidence type="ECO:0000256" key="3">
    <source>
        <dbReference type="ARBA" id="ARBA00022692"/>
    </source>
</evidence>
<dbReference type="Pfam" id="PF00957">
    <property type="entry name" value="Synaptobrevin"/>
    <property type="match status" value="1"/>
</dbReference>
<evidence type="ECO:0000256" key="2">
    <source>
        <dbReference type="ARBA" id="ARBA00022448"/>
    </source>
</evidence>
<dbReference type="GO" id="GO:0016192">
    <property type="term" value="P:vesicle-mediated transport"/>
    <property type="evidence" value="ECO:0007669"/>
    <property type="project" value="InterPro"/>
</dbReference>
<evidence type="ECO:0000256" key="9">
    <source>
        <dbReference type="SAM" id="Phobius"/>
    </source>
</evidence>
<reference evidence="12" key="1">
    <citation type="submission" date="2021-01" db="EMBL/GenBank/DDBJ databases">
        <authorList>
            <person name="Corre E."/>
            <person name="Pelletier E."/>
            <person name="Niang G."/>
            <person name="Scheremetjew M."/>
            <person name="Finn R."/>
            <person name="Kale V."/>
            <person name="Holt S."/>
            <person name="Cochrane G."/>
            <person name="Meng A."/>
            <person name="Brown T."/>
            <person name="Cohen L."/>
        </authorList>
    </citation>
    <scope>NUCLEOTIDE SEQUENCE</scope>
    <source>
        <strain evidence="12">CCMP1381</strain>
    </source>
</reference>
<keyword evidence="6 9" id="KW-0472">Membrane</keyword>
<evidence type="ECO:0000256" key="8">
    <source>
        <dbReference type="PROSITE-ProRule" id="PRU00290"/>
    </source>
</evidence>
<dbReference type="AlphaFoldDB" id="A0A7S2DAW8"/>
<dbReference type="Gene3D" id="3.30.450.50">
    <property type="entry name" value="Longin domain"/>
    <property type="match status" value="1"/>
</dbReference>
<dbReference type="InterPro" id="IPR001388">
    <property type="entry name" value="Synaptobrevin-like"/>
</dbReference>
<evidence type="ECO:0000259" key="11">
    <source>
        <dbReference type="PROSITE" id="PS50892"/>
    </source>
</evidence>
<dbReference type="GO" id="GO:0012505">
    <property type="term" value="C:endomembrane system"/>
    <property type="evidence" value="ECO:0007669"/>
    <property type="project" value="UniProtKB-SubCell"/>
</dbReference>
<dbReference type="GO" id="GO:0015031">
    <property type="term" value="P:protein transport"/>
    <property type="evidence" value="ECO:0007669"/>
    <property type="project" value="UniProtKB-KW"/>
</dbReference>
<comment type="similarity">
    <text evidence="1">Belongs to the synaptobrevin family.</text>
</comment>
<dbReference type="InterPro" id="IPR051097">
    <property type="entry name" value="Synaptobrevin-like_transport"/>
</dbReference>
<protein>
    <recommendedName>
        <fullName evidence="13">V-SNARE coiled-coil homology domain-containing protein</fullName>
    </recommendedName>
</protein>
<dbReference type="PANTHER" id="PTHR21136">
    <property type="entry name" value="SNARE PROTEINS"/>
    <property type="match status" value="1"/>
</dbReference>
<evidence type="ECO:0000256" key="4">
    <source>
        <dbReference type="ARBA" id="ARBA00022927"/>
    </source>
</evidence>
<keyword evidence="8" id="KW-0175">Coiled coil</keyword>
<keyword evidence="5 9" id="KW-1133">Transmembrane helix</keyword>
<dbReference type="SUPFAM" id="SSF64356">
    <property type="entry name" value="SNARE-like"/>
    <property type="match status" value="1"/>
</dbReference>
<keyword evidence="4" id="KW-0653">Protein transport</keyword>
<evidence type="ECO:0000256" key="1">
    <source>
        <dbReference type="ARBA" id="ARBA00008025"/>
    </source>
</evidence>
<dbReference type="PRINTS" id="PR00219">
    <property type="entry name" value="SYNAPTOBREVN"/>
</dbReference>
<sequence>MTILYSLVARGKTVLAEFTFTSGNFPQITRVLLGKISSDDGKMSYVYDQYVFHYMVEDGLTFLCMADDAVEGKRRIPYAFLEDIKSRFMATYGESAQTAIAFEMNQHFGRTLQKQMEFFNGPQADQLSEVTKKIEDVKNVMVQNIEMVLERGEKLELLVDKTEQFQNSAFTFQKQTRKLKEAMFWKKVKCYAMIVGAALLVTLILSMIICSPNYSQCKSDDDSR</sequence>
<name>A0A7S2DAW8_9STRA</name>
<feature type="domain" description="V-SNARE coiled-coil homology" evidence="11">
    <location>
        <begin position="126"/>
        <end position="186"/>
    </location>
</feature>
<dbReference type="FunFam" id="3.30.450.50:FF:000015">
    <property type="entry name" value="Synaptobrevin 2 isoform 1"/>
    <property type="match status" value="1"/>
</dbReference>
<feature type="transmembrane region" description="Helical" evidence="9">
    <location>
        <begin position="190"/>
        <end position="209"/>
    </location>
</feature>
<dbReference type="PROSITE" id="PS50859">
    <property type="entry name" value="LONGIN"/>
    <property type="match status" value="1"/>
</dbReference>
<evidence type="ECO:0000256" key="5">
    <source>
        <dbReference type="ARBA" id="ARBA00022989"/>
    </source>
</evidence>
<evidence type="ECO:0008006" key="13">
    <source>
        <dbReference type="Google" id="ProtNLM"/>
    </source>
</evidence>
<keyword evidence="3 9" id="KW-0812">Transmembrane</keyword>
<dbReference type="PROSITE" id="PS50892">
    <property type="entry name" value="V_SNARE"/>
    <property type="match status" value="1"/>
</dbReference>
<keyword evidence="2" id="KW-0813">Transport</keyword>
<dbReference type="InterPro" id="IPR010908">
    <property type="entry name" value="Longin_dom"/>
</dbReference>
<dbReference type="PANTHER" id="PTHR21136:SF168">
    <property type="entry name" value="VESICLE-ASSOCIATED MEMBRANE PROTEIN 9"/>
    <property type="match status" value="1"/>
</dbReference>
<gene>
    <name evidence="12" type="ORF">DSPE1174_LOCUS20741</name>
</gene>
<dbReference type="CDD" id="cd14824">
    <property type="entry name" value="Longin"/>
    <property type="match status" value="1"/>
</dbReference>
<dbReference type="FunFam" id="1.20.5.110:FF:000004">
    <property type="entry name" value="Vesicle-associated membrane protein 7"/>
    <property type="match status" value="1"/>
</dbReference>
<evidence type="ECO:0000313" key="12">
    <source>
        <dbReference type="EMBL" id="CAD9449406.1"/>
    </source>
</evidence>
<proteinExistence type="inferred from homology"/>
<accession>A0A7S2DAW8</accession>
<dbReference type="InterPro" id="IPR042855">
    <property type="entry name" value="V_SNARE_CC"/>
</dbReference>
<dbReference type="Gene3D" id="1.20.5.110">
    <property type="match status" value="1"/>
</dbReference>
<organism evidence="12">
    <name type="scientific">Octactis speculum</name>
    <dbReference type="NCBI Taxonomy" id="3111310"/>
    <lineage>
        <taxon>Eukaryota</taxon>
        <taxon>Sar</taxon>
        <taxon>Stramenopiles</taxon>
        <taxon>Ochrophyta</taxon>
        <taxon>Dictyochophyceae</taxon>
        <taxon>Dictyochales</taxon>
        <taxon>Dictyochaceae</taxon>
        <taxon>Octactis</taxon>
    </lineage>
</organism>
<dbReference type="SUPFAM" id="SSF58038">
    <property type="entry name" value="SNARE fusion complex"/>
    <property type="match status" value="1"/>
</dbReference>
<evidence type="ECO:0000259" key="10">
    <source>
        <dbReference type="PROSITE" id="PS50859"/>
    </source>
</evidence>
<evidence type="ECO:0000256" key="7">
    <source>
        <dbReference type="ARBA" id="ARBA00046280"/>
    </source>
</evidence>